<evidence type="ECO:0000256" key="1">
    <source>
        <dbReference type="SAM" id="MobiDB-lite"/>
    </source>
</evidence>
<evidence type="ECO:0000313" key="2">
    <source>
        <dbReference type="EMBL" id="GGP83340.1"/>
    </source>
</evidence>
<sequence>MSAPNRSEKFRCRNRLGVVTEACLRSFHWKSMPLFPNSTGRRMSDLAVITAAVAGTETTTAAVAAVVTVFRCGAGGTAGGEDGAPSVVRTPGPARSRREA</sequence>
<comment type="caution">
    <text evidence="2">The sequence shown here is derived from an EMBL/GenBank/DDBJ whole genome shotgun (WGS) entry which is preliminary data.</text>
</comment>
<organism evidence="2 3">
    <name type="scientific">Streptosporangium pseudovulgare</name>
    <dbReference type="NCBI Taxonomy" id="35765"/>
    <lineage>
        <taxon>Bacteria</taxon>
        <taxon>Bacillati</taxon>
        <taxon>Actinomycetota</taxon>
        <taxon>Actinomycetes</taxon>
        <taxon>Streptosporangiales</taxon>
        <taxon>Streptosporangiaceae</taxon>
        <taxon>Streptosporangium</taxon>
    </lineage>
</organism>
<dbReference type="Proteomes" id="UP000611554">
    <property type="component" value="Unassembled WGS sequence"/>
</dbReference>
<gene>
    <name evidence="2" type="ORF">GCM10010140_10280</name>
</gene>
<protein>
    <submittedName>
        <fullName evidence="2">Uncharacterized protein</fullName>
    </submittedName>
</protein>
<feature type="region of interest" description="Disordered" evidence="1">
    <location>
        <begin position="76"/>
        <end position="100"/>
    </location>
</feature>
<keyword evidence="3" id="KW-1185">Reference proteome</keyword>
<proteinExistence type="predicted"/>
<reference evidence="3" key="1">
    <citation type="journal article" date="2019" name="Int. J. Syst. Evol. Microbiol.">
        <title>The Global Catalogue of Microorganisms (GCM) 10K type strain sequencing project: providing services to taxonomists for standard genome sequencing and annotation.</title>
        <authorList>
            <consortium name="The Broad Institute Genomics Platform"/>
            <consortium name="The Broad Institute Genome Sequencing Center for Infectious Disease"/>
            <person name="Wu L."/>
            <person name="Ma J."/>
        </authorList>
    </citation>
    <scope>NUCLEOTIDE SEQUENCE [LARGE SCALE GENOMIC DNA]</scope>
    <source>
        <strain evidence="3">JCM 3115</strain>
    </source>
</reference>
<accession>A0ABQ2QJ23</accession>
<dbReference type="EMBL" id="BMQJ01000002">
    <property type="protein sequence ID" value="GGP83340.1"/>
    <property type="molecule type" value="Genomic_DNA"/>
</dbReference>
<evidence type="ECO:0000313" key="3">
    <source>
        <dbReference type="Proteomes" id="UP000611554"/>
    </source>
</evidence>
<name>A0ABQ2QJ23_9ACTN</name>